<sequence>MKSFVFLLAAALALPSLIPAPVLAAGAELPACAVTGARSVFINGRPALRLADVAGCPAGMFETVPELFIEGQPAVRLSAPKEGCSATGSSNVIAGGGMAPRAGDVACPPAPQR</sequence>
<evidence type="ECO:0000313" key="2">
    <source>
        <dbReference type="EMBL" id="CUA92146.1"/>
    </source>
</evidence>
<name>A0A0K6HMU0_9HYPH</name>
<dbReference type="EMBL" id="CYHE01000001">
    <property type="protein sequence ID" value="CUA92146.1"/>
    <property type="molecule type" value="Genomic_DNA"/>
</dbReference>
<evidence type="ECO:0008006" key="4">
    <source>
        <dbReference type="Google" id="ProtNLM"/>
    </source>
</evidence>
<dbReference type="OrthoDB" id="8420245at2"/>
<keyword evidence="3" id="KW-1185">Reference proteome</keyword>
<reference evidence="3" key="1">
    <citation type="submission" date="2015-08" db="EMBL/GenBank/DDBJ databases">
        <authorList>
            <person name="Varghese N."/>
        </authorList>
    </citation>
    <scope>NUCLEOTIDE SEQUENCE [LARGE SCALE GENOMIC DNA]</scope>
    <source>
        <strain evidence="3">DSM 23407</strain>
    </source>
</reference>
<evidence type="ECO:0000256" key="1">
    <source>
        <dbReference type="SAM" id="SignalP"/>
    </source>
</evidence>
<proteinExistence type="predicted"/>
<feature type="chain" id="PRO_5005504711" description="PAAR motif" evidence="1">
    <location>
        <begin position="25"/>
        <end position="113"/>
    </location>
</feature>
<accession>A0A0K6HMU0</accession>
<organism evidence="2 3">
    <name type="scientific">Pannonibacter indicus</name>
    <dbReference type="NCBI Taxonomy" id="466044"/>
    <lineage>
        <taxon>Bacteria</taxon>
        <taxon>Pseudomonadati</taxon>
        <taxon>Pseudomonadota</taxon>
        <taxon>Alphaproteobacteria</taxon>
        <taxon>Hyphomicrobiales</taxon>
        <taxon>Stappiaceae</taxon>
        <taxon>Pannonibacter</taxon>
    </lineage>
</organism>
<dbReference type="AlphaFoldDB" id="A0A0K6HMU0"/>
<gene>
    <name evidence="2" type="ORF">Ga0061067_101308</name>
</gene>
<protein>
    <recommendedName>
        <fullName evidence="4">PAAR motif</fullName>
    </recommendedName>
</protein>
<keyword evidence="1" id="KW-0732">Signal</keyword>
<feature type="signal peptide" evidence="1">
    <location>
        <begin position="1"/>
        <end position="24"/>
    </location>
</feature>
<dbReference type="RefSeq" id="WP_055454056.1">
    <property type="nucleotide sequence ID" value="NZ_CYHE01000001.1"/>
</dbReference>
<dbReference type="Proteomes" id="UP000183900">
    <property type="component" value="Unassembled WGS sequence"/>
</dbReference>
<evidence type="ECO:0000313" key="3">
    <source>
        <dbReference type="Proteomes" id="UP000183900"/>
    </source>
</evidence>
<dbReference type="Gene3D" id="2.60.200.60">
    <property type="match status" value="1"/>
</dbReference>